<dbReference type="RefSeq" id="WP_117231290.1">
    <property type="nucleotide sequence ID" value="NZ_CP061725.1"/>
</dbReference>
<dbReference type="Proteomes" id="UP000262621">
    <property type="component" value="Unassembled WGS sequence"/>
</dbReference>
<dbReference type="InterPro" id="IPR001296">
    <property type="entry name" value="Glyco_trans_1"/>
</dbReference>
<gene>
    <name evidence="5" type="ORF">D0Q02_30085</name>
</gene>
<keyword evidence="1" id="KW-0328">Glycosyltransferase</keyword>
<organism evidence="5 6">
    <name type="scientific">Micromonospora craniellae</name>
    <dbReference type="NCBI Taxonomy" id="2294034"/>
    <lineage>
        <taxon>Bacteria</taxon>
        <taxon>Bacillati</taxon>
        <taxon>Actinomycetota</taxon>
        <taxon>Actinomycetes</taxon>
        <taxon>Micromonosporales</taxon>
        <taxon>Micromonosporaceae</taxon>
        <taxon>Micromonospora</taxon>
    </lineage>
</organism>
<dbReference type="SUPFAM" id="SSF53756">
    <property type="entry name" value="UDP-Glycosyltransferase/glycogen phosphorylase"/>
    <property type="match status" value="1"/>
</dbReference>
<keyword evidence="2 5" id="KW-0808">Transferase</keyword>
<evidence type="ECO:0000313" key="5">
    <source>
        <dbReference type="EMBL" id="RFS40962.1"/>
    </source>
</evidence>
<evidence type="ECO:0000256" key="2">
    <source>
        <dbReference type="ARBA" id="ARBA00022679"/>
    </source>
</evidence>
<dbReference type="EMBL" id="QVFU01000094">
    <property type="protein sequence ID" value="RFS40962.1"/>
    <property type="molecule type" value="Genomic_DNA"/>
</dbReference>
<dbReference type="Gene3D" id="3.40.50.2000">
    <property type="entry name" value="Glycogen Phosphorylase B"/>
    <property type="match status" value="2"/>
</dbReference>
<proteinExistence type="predicted"/>
<feature type="domain" description="Glycosyl transferase family 1" evidence="3">
    <location>
        <begin position="217"/>
        <end position="325"/>
    </location>
</feature>
<evidence type="ECO:0000259" key="4">
    <source>
        <dbReference type="Pfam" id="PF13439"/>
    </source>
</evidence>
<evidence type="ECO:0000256" key="1">
    <source>
        <dbReference type="ARBA" id="ARBA00022676"/>
    </source>
</evidence>
<sequence>MIHVALVHRDLHEVSRGGICTLYRSLARHLANLGASVTMITQESPHPIQGRDVTVVSLPRTEDLVQHREAVADALDAVRPDVVDCSTWEAETLRYLAKPREDRAPVLVRGEFSAARLDAGGLARDEHQLVQAADQVIAVSQYAAQDLTTEYGIPLPLAVANGVDRKRFHPGRPTTPASGFHIDLGADGHVAGRRPIPDLLAAGETVSPWKPDPAGRLRLVWVGKITPMKGWDVLETATTRLRDIASVSVLLGHSPTFAPVTSASSELTVLQDLDDTDLPGLYRAADWLLSTSRWEGFGLAIAEALACGTPVLLPEHLGTAPELLAASGGYTYRDLDHLADILTHAERLTGRLPDHFDWAVNAAESLRLYRALLGR</sequence>
<name>A0A372FR45_9ACTN</name>
<comment type="caution">
    <text evidence="5">The sequence shown here is derived from an EMBL/GenBank/DDBJ whole genome shotgun (WGS) entry which is preliminary data.</text>
</comment>
<dbReference type="GO" id="GO:0016757">
    <property type="term" value="F:glycosyltransferase activity"/>
    <property type="evidence" value="ECO:0007669"/>
    <property type="project" value="UniProtKB-KW"/>
</dbReference>
<dbReference type="OrthoDB" id="8555507at2"/>
<evidence type="ECO:0000313" key="6">
    <source>
        <dbReference type="Proteomes" id="UP000262621"/>
    </source>
</evidence>
<dbReference type="AlphaFoldDB" id="A0A372FR45"/>
<dbReference type="PANTHER" id="PTHR12526">
    <property type="entry name" value="GLYCOSYLTRANSFERASE"/>
    <property type="match status" value="1"/>
</dbReference>
<dbReference type="Pfam" id="PF00534">
    <property type="entry name" value="Glycos_transf_1"/>
    <property type="match status" value="1"/>
</dbReference>
<feature type="domain" description="Glycosyltransferase subfamily 4-like N-terminal" evidence="4">
    <location>
        <begin position="17"/>
        <end position="166"/>
    </location>
</feature>
<protein>
    <submittedName>
        <fullName evidence="5">Glycosyltransferase</fullName>
    </submittedName>
</protein>
<dbReference type="InterPro" id="IPR028098">
    <property type="entry name" value="Glyco_trans_4-like_N"/>
</dbReference>
<evidence type="ECO:0000259" key="3">
    <source>
        <dbReference type="Pfam" id="PF00534"/>
    </source>
</evidence>
<dbReference type="PANTHER" id="PTHR12526:SF510">
    <property type="entry name" value="D-INOSITOL 3-PHOSPHATE GLYCOSYLTRANSFERASE"/>
    <property type="match status" value="1"/>
</dbReference>
<reference evidence="5 6" key="1">
    <citation type="submission" date="2018-08" db="EMBL/GenBank/DDBJ databases">
        <title>Verrucosispora craniellae sp. nov., isolated from a marine sponge in the South China Sea.</title>
        <authorList>
            <person name="Li L."/>
            <person name="Lin H.W."/>
        </authorList>
    </citation>
    <scope>NUCLEOTIDE SEQUENCE [LARGE SCALE GENOMIC DNA]</scope>
    <source>
        <strain evidence="5 6">LHW63014</strain>
    </source>
</reference>
<keyword evidence="6" id="KW-1185">Reference proteome</keyword>
<accession>A0A372FR45</accession>
<dbReference type="CDD" id="cd03801">
    <property type="entry name" value="GT4_PimA-like"/>
    <property type="match status" value="1"/>
</dbReference>
<dbReference type="Pfam" id="PF13439">
    <property type="entry name" value="Glyco_transf_4"/>
    <property type="match status" value="1"/>
</dbReference>